<name>A0A7S2Q1L8_9DINO</name>
<evidence type="ECO:0000313" key="13">
    <source>
        <dbReference type="EMBL" id="CAD9630048.1"/>
    </source>
</evidence>
<dbReference type="InterPro" id="IPR033310">
    <property type="entry name" value="Mms4/EME1/EME2"/>
</dbReference>
<dbReference type="GO" id="GO:0046872">
    <property type="term" value="F:metal ion binding"/>
    <property type="evidence" value="ECO:0007669"/>
    <property type="project" value="UniProtKB-KW"/>
</dbReference>
<evidence type="ECO:0000256" key="3">
    <source>
        <dbReference type="ARBA" id="ARBA00022722"/>
    </source>
</evidence>
<keyword evidence="12" id="KW-0469">Meiosis</keyword>
<dbReference type="GO" id="GO:0004519">
    <property type="term" value="F:endonuclease activity"/>
    <property type="evidence" value="ECO:0007669"/>
    <property type="project" value="UniProtKB-KW"/>
</dbReference>
<dbReference type="PANTHER" id="PTHR21077:SF5">
    <property type="entry name" value="CROSSOVER JUNCTION ENDONUCLEASE MMS4"/>
    <property type="match status" value="1"/>
</dbReference>
<dbReference type="EMBL" id="HBGW01078097">
    <property type="protein sequence ID" value="CAD9630048.1"/>
    <property type="molecule type" value="Transcribed_RNA"/>
</dbReference>
<evidence type="ECO:0000256" key="4">
    <source>
        <dbReference type="ARBA" id="ARBA00022723"/>
    </source>
</evidence>
<gene>
    <name evidence="13" type="ORF">BRAN1462_LOCUS49627</name>
</gene>
<dbReference type="Pfam" id="PF21292">
    <property type="entry name" value="EME1-MUS81_C"/>
    <property type="match status" value="1"/>
</dbReference>
<dbReference type="Gene3D" id="1.10.150.670">
    <property type="entry name" value="Crossover junction endonuclease EME1, DNA-binding domain"/>
    <property type="match status" value="1"/>
</dbReference>
<evidence type="ECO:0000256" key="2">
    <source>
        <dbReference type="ARBA" id="ARBA00004123"/>
    </source>
</evidence>
<evidence type="ECO:0008006" key="14">
    <source>
        <dbReference type="Google" id="ProtNLM"/>
    </source>
</evidence>
<protein>
    <recommendedName>
        <fullName evidence="14">ERCC4 domain-containing protein</fullName>
    </recommendedName>
</protein>
<evidence type="ECO:0000256" key="1">
    <source>
        <dbReference type="ARBA" id="ARBA00001946"/>
    </source>
</evidence>
<dbReference type="GO" id="GO:0006310">
    <property type="term" value="P:DNA recombination"/>
    <property type="evidence" value="ECO:0007669"/>
    <property type="project" value="UniProtKB-KW"/>
</dbReference>
<sequence length="192" mass="20747">MRSWLGTAPRPFDPDVRVMLVLVGKPRPASAQQEHCASISAGLVGQSVGAVEVRDARHAAQYVVQCAASIAESRKRRVPSRFKVAGVRCQTLPKDPQDKLRLTWISQLMQVAGVSEEVAKVVAERYPTPIAMIQAVTSAAARGQKSGEADSFVADLEVPIRGKKGSRRVGPVVSRRLFELFDPATPSGHVLL</sequence>
<evidence type="ECO:0000256" key="5">
    <source>
        <dbReference type="ARBA" id="ARBA00022759"/>
    </source>
</evidence>
<organism evidence="13">
    <name type="scientific">Zooxanthella nutricula</name>
    <dbReference type="NCBI Taxonomy" id="1333877"/>
    <lineage>
        <taxon>Eukaryota</taxon>
        <taxon>Sar</taxon>
        <taxon>Alveolata</taxon>
        <taxon>Dinophyceae</taxon>
        <taxon>Peridiniales</taxon>
        <taxon>Peridiniales incertae sedis</taxon>
        <taxon>Zooxanthella</taxon>
    </lineage>
</organism>
<keyword evidence="4" id="KW-0479">Metal-binding</keyword>
<dbReference type="GO" id="GO:0006281">
    <property type="term" value="P:DNA repair"/>
    <property type="evidence" value="ECO:0007669"/>
    <property type="project" value="UniProtKB-KW"/>
</dbReference>
<dbReference type="PANTHER" id="PTHR21077">
    <property type="entry name" value="EME1 PROTEIN"/>
    <property type="match status" value="1"/>
</dbReference>
<dbReference type="AlphaFoldDB" id="A0A7S2Q1L8"/>
<keyword evidence="11" id="KW-0539">Nucleus</keyword>
<dbReference type="GO" id="GO:0048476">
    <property type="term" value="C:Holliday junction resolvase complex"/>
    <property type="evidence" value="ECO:0007669"/>
    <property type="project" value="InterPro"/>
</dbReference>
<evidence type="ECO:0000256" key="10">
    <source>
        <dbReference type="ARBA" id="ARBA00023204"/>
    </source>
</evidence>
<evidence type="ECO:0000256" key="11">
    <source>
        <dbReference type="ARBA" id="ARBA00023242"/>
    </source>
</evidence>
<keyword evidence="7" id="KW-0378">Hydrolase</keyword>
<evidence type="ECO:0000256" key="8">
    <source>
        <dbReference type="ARBA" id="ARBA00022842"/>
    </source>
</evidence>
<dbReference type="InterPro" id="IPR042530">
    <property type="entry name" value="EME1/EME2_C"/>
</dbReference>
<keyword evidence="8" id="KW-0460">Magnesium</keyword>
<comment type="cofactor">
    <cofactor evidence="1">
        <name>Mg(2+)</name>
        <dbReference type="ChEBI" id="CHEBI:18420"/>
    </cofactor>
</comment>
<evidence type="ECO:0000256" key="9">
    <source>
        <dbReference type="ARBA" id="ARBA00023172"/>
    </source>
</evidence>
<evidence type="ECO:0000256" key="12">
    <source>
        <dbReference type="ARBA" id="ARBA00023254"/>
    </source>
</evidence>
<dbReference type="GO" id="GO:0051321">
    <property type="term" value="P:meiotic cell cycle"/>
    <property type="evidence" value="ECO:0007669"/>
    <property type="project" value="UniProtKB-KW"/>
</dbReference>
<keyword evidence="6" id="KW-0227">DNA damage</keyword>
<evidence type="ECO:0000256" key="7">
    <source>
        <dbReference type="ARBA" id="ARBA00022801"/>
    </source>
</evidence>
<reference evidence="13" key="1">
    <citation type="submission" date="2021-01" db="EMBL/GenBank/DDBJ databases">
        <authorList>
            <person name="Corre E."/>
            <person name="Pelletier E."/>
            <person name="Niang G."/>
            <person name="Scheremetjew M."/>
            <person name="Finn R."/>
            <person name="Kale V."/>
            <person name="Holt S."/>
            <person name="Cochrane G."/>
            <person name="Meng A."/>
            <person name="Brown T."/>
            <person name="Cohen L."/>
        </authorList>
    </citation>
    <scope>NUCLEOTIDE SEQUENCE</scope>
    <source>
        <strain evidence="13">RCC3387</strain>
    </source>
</reference>
<keyword evidence="5" id="KW-0255">Endonuclease</keyword>
<dbReference type="GO" id="GO:0005634">
    <property type="term" value="C:nucleus"/>
    <property type="evidence" value="ECO:0007669"/>
    <property type="project" value="UniProtKB-SubCell"/>
</dbReference>
<dbReference type="GO" id="GO:0016787">
    <property type="term" value="F:hydrolase activity"/>
    <property type="evidence" value="ECO:0007669"/>
    <property type="project" value="UniProtKB-KW"/>
</dbReference>
<keyword evidence="9" id="KW-0233">DNA recombination</keyword>
<comment type="subcellular location">
    <subcellularLocation>
        <location evidence="2">Nucleus</location>
    </subcellularLocation>
</comment>
<keyword evidence="3" id="KW-0540">Nuclease</keyword>
<evidence type="ECO:0000256" key="6">
    <source>
        <dbReference type="ARBA" id="ARBA00022763"/>
    </source>
</evidence>
<proteinExistence type="predicted"/>
<keyword evidence="10" id="KW-0234">DNA repair</keyword>
<accession>A0A7S2Q1L8</accession>